<evidence type="ECO:0000313" key="2">
    <source>
        <dbReference type="EMBL" id="EUA92069.1"/>
    </source>
</evidence>
<name>A0ABP3AQQ9_MYCUL</name>
<dbReference type="Proteomes" id="UP000020681">
    <property type="component" value="Unassembled WGS sequence"/>
</dbReference>
<evidence type="ECO:0000256" key="1">
    <source>
        <dbReference type="SAM" id="MobiDB-lite"/>
    </source>
</evidence>
<dbReference type="EMBL" id="JAOL01000081">
    <property type="protein sequence ID" value="EUA92069.1"/>
    <property type="molecule type" value="Genomic_DNA"/>
</dbReference>
<keyword evidence="3" id="KW-1185">Reference proteome</keyword>
<organism evidence="2 3">
    <name type="scientific">Mycobacterium ulcerans str. Harvey</name>
    <dbReference type="NCBI Taxonomy" id="1299332"/>
    <lineage>
        <taxon>Bacteria</taxon>
        <taxon>Bacillati</taxon>
        <taxon>Actinomycetota</taxon>
        <taxon>Actinomycetes</taxon>
        <taxon>Mycobacteriales</taxon>
        <taxon>Mycobacteriaceae</taxon>
        <taxon>Mycobacterium</taxon>
        <taxon>Mycobacterium ulcerans group</taxon>
    </lineage>
</organism>
<comment type="caution">
    <text evidence="2">The sequence shown here is derived from an EMBL/GenBank/DDBJ whole genome shotgun (WGS) entry which is preliminary data.</text>
</comment>
<proteinExistence type="predicted"/>
<reference evidence="2 3" key="1">
    <citation type="submission" date="2014-01" db="EMBL/GenBank/DDBJ databases">
        <authorList>
            <person name="Dobos K."/>
            <person name="Lenaerts A."/>
            <person name="Ordway D."/>
            <person name="DeGroote M.A."/>
            <person name="Parker T."/>
            <person name="Sizemore C."/>
            <person name="Tallon L.J."/>
            <person name="Sadzewicz L.K."/>
            <person name="Sengamalay N."/>
            <person name="Fraser C.M."/>
            <person name="Hine E."/>
            <person name="Shefchek K.A."/>
            <person name="Das S.P."/>
            <person name="Tettelin H."/>
        </authorList>
    </citation>
    <scope>NUCLEOTIDE SEQUENCE [LARGE SCALE GENOMIC DNA]</scope>
    <source>
        <strain evidence="2 3">Harvey</strain>
    </source>
</reference>
<sequence>MGCVVSNPLWRKAAGQSSRKSTRTVRRVAVGTAPNADMVVSLKSMTSG</sequence>
<feature type="region of interest" description="Disordered" evidence="1">
    <location>
        <begin position="1"/>
        <end position="25"/>
    </location>
</feature>
<accession>A0ABP3AQQ9</accession>
<gene>
    <name evidence="2" type="ORF">I551_1401</name>
</gene>
<protein>
    <submittedName>
        <fullName evidence="2">Uncharacterized protein</fullName>
    </submittedName>
</protein>
<evidence type="ECO:0000313" key="3">
    <source>
        <dbReference type="Proteomes" id="UP000020681"/>
    </source>
</evidence>